<accession>A0A6P9DUG1</accession>
<keyword evidence="9" id="KW-1185">Reference proteome</keyword>
<dbReference type="SMART" id="SM00043">
    <property type="entry name" value="CY"/>
    <property type="match status" value="2"/>
</dbReference>
<evidence type="ECO:0000256" key="1">
    <source>
        <dbReference type="ARBA" id="ARBA00004613"/>
    </source>
</evidence>
<dbReference type="InterPro" id="IPR050735">
    <property type="entry name" value="Kininogen_Fetuin_HRG"/>
</dbReference>
<dbReference type="PANTHER" id="PTHR13814">
    <property type="entry name" value="FETUIN"/>
    <property type="match status" value="1"/>
</dbReference>
<dbReference type="RefSeq" id="XP_034294775.1">
    <property type="nucleotide sequence ID" value="XM_034438884.2"/>
</dbReference>
<reference evidence="10" key="1">
    <citation type="submission" date="2025-08" db="UniProtKB">
        <authorList>
            <consortium name="RefSeq"/>
        </authorList>
    </citation>
    <scope>IDENTIFICATION</scope>
    <source>
        <tissue evidence="10">Blood</tissue>
    </source>
</reference>
<dbReference type="Pfam" id="PF00031">
    <property type="entry name" value="Cystatin"/>
    <property type="match status" value="1"/>
</dbReference>
<dbReference type="InterPro" id="IPR046350">
    <property type="entry name" value="Cystatin_sf"/>
</dbReference>
<dbReference type="KEGG" id="pgut:117678137"/>
<dbReference type="AlphaFoldDB" id="A0A6P9DUG1"/>
<evidence type="ECO:0000256" key="4">
    <source>
        <dbReference type="ARBA" id="ARBA00022737"/>
    </source>
</evidence>
<dbReference type="GO" id="GO:0004869">
    <property type="term" value="F:cysteine-type endopeptidase inhibitor activity"/>
    <property type="evidence" value="ECO:0007669"/>
    <property type="project" value="InterPro"/>
</dbReference>
<evidence type="ECO:0000256" key="6">
    <source>
        <dbReference type="ARBA" id="ARBA00023180"/>
    </source>
</evidence>
<dbReference type="InterPro" id="IPR025760">
    <property type="entry name" value="Cystatin_Fetuin_A"/>
</dbReference>
<dbReference type="FunFam" id="3.10.450.10:FF:000002">
    <property type="entry name" value="Kininogen 1"/>
    <property type="match status" value="1"/>
</dbReference>
<name>A0A6P9DUG1_PANGU</name>
<keyword evidence="5" id="KW-1015">Disulfide bond</keyword>
<feature type="domain" description="Cystatin fetuin-A-type" evidence="8">
    <location>
        <begin position="21"/>
        <end position="129"/>
    </location>
</feature>
<dbReference type="CDD" id="cd00042">
    <property type="entry name" value="CY"/>
    <property type="match status" value="2"/>
</dbReference>
<dbReference type="PANTHER" id="PTHR13814:SF6">
    <property type="entry name" value="ALPHA-2-HS-GLYCOPROTEIN"/>
    <property type="match status" value="1"/>
</dbReference>
<evidence type="ECO:0000256" key="3">
    <source>
        <dbReference type="ARBA" id="ARBA00022729"/>
    </source>
</evidence>
<dbReference type="InterPro" id="IPR000010">
    <property type="entry name" value="Cystatin_dom"/>
</dbReference>
<comment type="subcellular location">
    <subcellularLocation>
        <location evidence="1">Secreted</location>
    </subcellularLocation>
</comment>
<protein>
    <submittedName>
        <fullName evidence="10">Alpha-2-HS-glycoprotein</fullName>
    </submittedName>
</protein>
<keyword evidence="6" id="KW-0325">Glycoprotein</keyword>
<dbReference type="Proteomes" id="UP001652622">
    <property type="component" value="Unplaced"/>
</dbReference>
<evidence type="ECO:0000256" key="5">
    <source>
        <dbReference type="ARBA" id="ARBA00023157"/>
    </source>
</evidence>
<dbReference type="CTD" id="197"/>
<keyword evidence="4" id="KW-0677">Repeat</keyword>
<dbReference type="GeneID" id="117678137"/>
<dbReference type="InParanoid" id="A0A6P9DUG1"/>
<dbReference type="SUPFAM" id="SSF54403">
    <property type="entry name" value="Cystatin/monellin"/>
    <property type="match status" value="2"/>
</dbReference>
<organism evidence="9 10">
    <name type="scientific">Pantherophis guttatus</name>
    <name type="common">Corn snake</name>
    <name type="synonym">Elaphe guttata</name>
    <dbReference type="NCBI Taxonomy" id="94885"/>
    <lineage>
        <taxon>Eukaryota</taxon>
        <taxon>Metazoa</taxon>
        <taxon>Chordata</taxon>
        <taxon>Craniata</taxon>
        <taxon>Vertebrata</taxon>
        <taxon>Euteleostomi</taxon>
        <taxon>Lepidosauria</taxon>
        <taxon>Squamata</taxon>
        <taxon>Bifurcata</taxon>
        <taxon>Unidentata</taxon>
        <taxon>Episquamata</taxon>
        <taxon>Toxicofera</taxon>
        <taxon>Serpentes</taxon>
        <taxon>Colubroidea</taxon>
        <taxon>Colubridae</taxon>
        <taxon>Colubrinae</taxon>
        <taxon>Pantherophis</taxon>
    </lineage>
</organism>
<evidence type="ECO:0000313" key="9">
    <source>
        <dbReference type="Proteomes" id="UP001652622"/>
    </source>
</evidence>
<evidence type="ECO:0000313" key="10">
    <source>
        <dbReference type="RefSeq" id="XP_034294775.1"/>
    </source>
</evidence>
<dbReference type="PROSITE" id="PS51529">
    <property type="entry name" value="CYSTATIN_FETUIN_A"/>
    <property type="match status" value="2"/>
</dbReference>
<dbReference type="GO" id="GO:0031012">
    <property type="term" value="C:extracellular matrix"/>
    <property type="evidence" value="ECO:0007669"/>
    <property type="project" value="TreeGrafter"/>
</dbReference>
<feature type="domain" description="Cystatin fetuin-A-type" evidence="8">
    <location>
        <begin position="140"/>
        <end position="253"/>
    </location>
</feature>
<sequence length="342" mass="38244">MNSLVALVLLGQIIGCTFSHHLLPQLDCNSEEAERLAKLAVDYINEHSLHGYIQALNIIKDAHVVPRRPRGNIIFLELSLLETVCHVLDPSPLEKCTVRPQKYHAVEGDCDVKILSDEGVEKVVAVKCHSEPDSVEDVRRNCPICPILLPRNDPHVVECVEYVLHKHNEQLPEHAYEVLEISRGQHKLEPEAYYVEFAIVETNCSAKEAHDNHHDCHPKAAGEGHLGFCRATVFRSQAATEKPKDEKYESDCIIFDVKVGIPHAHLIEHHYAKNIVSPGHNNTVLDLVHSHNHTSASHETHSHEHAATVAAPVVKREAPTEASHDHTHATNLCPGKVHHFKI</sequence>
<evidence type="ECO:0000256" key="2">
    <source>
        <dbReference type="ARBA" id="ARBA00022525"/>
    </source>
</evidence>
<dbReference type="Gene3D" id="3.10.450.10">
    <property type="match status" value="2"/>
</dbReference>
<dbReference type="GO" id="GO:0072562">
    <property type="term" value="C:blood microparticle"/>
    <property type="evidence" value="ECO:0007669"/>
    <property type="project" value="TreeGrafter"/>
</dbReference>
<evidence type="ECO:0000256" key="7">
    <source>
        <dbReference type="SAM" id="SignalP"/>
    </source>
</evidence>
<gene>
    <name evidence="10" type="primary">AHSG</name>
</gene>
<evidence type="ECO:0000259" key="8">
    <source>
        <dbReference type="PROSITE" id="PS51529"/>
    </source>
</evidence>
<feature type="chain" id="PRO_5028381234" evidence="7">
    <location>
        <begin position="20"/>
        <end position="342"/>
    </location>
</feature>
<proteinExistence type="predicted"/>
<keyword evidence="3 7" id="KW-0732">Signal</keyword>
<keyword evidence="2" id="KW-0964">Secreted</keyword>
<dbReference type="OMA" id="HNDTHAS"/>
<feature type="signal peptide" evidence="7">
    <location>
        <begin position="1"/>
        <end position="19"/>
    </location>
</feature>